<accession>A0A645DR92</accession>
<dbReference type="SUPFAM" id="SSF46785">
    <property type="entry name" value="Winged helix' DNA-binding domain"/>
    <property type="match status" value="2"/>
</dbReference>
<dbReference type="PANTHER" id="PTHR34298:SF2">
    <property type="entry name" value="SEGREGATION AND CONDENSATION PROTEIN B"/>
    <property type="match status" value="1"/>
</dbReference>
<dbReference type="Pfam" id="PF04079">
    <property type="entry name" value="SMC_ScpB"/>
    <property type="match status" value="1"/>
</dbReference>
<dbReference type="AlphaFoldDB" id="A0A645DR92"/>
<dbReference type="PIRSF" id="PIRSF019345">
    <property type="entry name" value="ScpB"/>
    <property type="match status" value="1"/>
</dbReference>
<keyword evidence="3" id="KW-0159">Chromosome partition</keyword>
<name>A0A645DR92_9ZZZZ</name>
<evidence type="ECO:0000256" key="2">
    <source>
        <dbReference type="ARBA" id="ARBA00022618"/>
    </source>
</evidence>
<gene>
    <name evidence="5" type="primary">scpB_19</name>
    <name evidence="5" type="ORF">SDC9_138919</name>
</gene>
<protein>
    <submittedName>
        <fullName evidence="5">Segregation and condensation protein B</fullName>
    </submittedName>
</protein>
<keyword evidence="4" id="KW-0131">Cell cycle</keyword>
<comment type="caution">
    <text evidence="5">The sequence shown here is derived from an EMBL/GenBank/DDBJ whole genome shotgun (WGS) entry which is preliminary data.</text>
</comment>
<dbReference type="PANTHER" id="PTHR34298">
    <property type="entry name" value="SEGREGATION AND CONDENSATION PROTEIN B"/>
    <property type="match status" value="1"/>
</dbReference>
<evidence type="ECO:0000313" key="5">
    <source>
        <dbReference type="EMBL" id="MPM91785.1"/>
    </source>
</evidence>
<dbReference type="InterPro" id="IPR005234">
    <property type="entry name" value="ScpB_csome_segregation"/>
</dbReference>
<reference evidence="5" key="1">
    <citation type="submission" date="2019-08" db="EMBL/GenBank/DDBJ databases">
        <authorList>
            <person name="Kucharzyk K."/>
            <person name="Murdoch R.W."/>
            <person name="Higgins S."/>
            <person name="Loffler F."/>
        </authorList>
    </citation>
    <scope>NUCLEOTIDE SEQUENCE</scope>
</reference>
<evidence type="ECO:0000256" key="4">
    <source>
        <dbReference type="ARBA" id="ARBA00023306"/>
    </source>
</evidence>
<sequence length="197" mass="22656">MEERKEETKQEGRNEQLLRHKIECMLFVAGDPVAITELARVLDLPMPKMRNLLSEMEYSYRVEGRGVQLLVTHDTAQLVSNRDYIEEVKQLVNPDETKSVSQSLLETLAVIAYRQPVTRADVERVRGVRCDYAVTQLQKLDLIVEVGRKDVIGHPTLFGTTDKFLRQFGIHTVDEMPNFQHYSQDIIEDSSEEIPVV</sequence>
<evidence type="ECO:0000256" key="1">
    <source>
        <dbReference type="ARBA" id="ARBA00022490"/>
    </source>
</evidence>
<dbReference type="InterPro" id="IPR036390">
    <property type="entry name" value="WH_DNA-bd_sf"/>
</dbReference>
<dbReference type="NCBIfam" id="TIGR00281">
    <property type="entry name" value="SMC-Scp complex subunit ScpB"/>
    <property type="match status" value="1"/>
</dbReference>
<proteinExistence type="predicted"/>
<dbReference type="EMBL" id="VSSQ01038798">
    <property type="protein sequence ID" value="MPM91785.1"/>
    <property type="molecule type" value="Genomic_DNA"/>
</dbReference>
<keyword evidence="1" id="KW-0963">Cytoplasm</keyword>
<dbReference type="InterPro" id="IPR036388">
    <property type="entry name" value="WH-like_DNA-bd_sf"/>
</dbReference>
<dbReference type="GO" id="GO:0051301">
    <property type="term" value="P:cell division"/>
    <property type="evidence" value="ECO:0007669"/>
    <property type="project" value="UniProtKB-KW"/>
</dbReference>
<keyword evidence="2" id="KW-0132">Cell division</keyword>
<dbReference type="GO" id="GO:0051304">
    <property type="term" value="P:chromosome separation"/>
    <property type="evidence" value="ECO:0007669"/>
    <property type="project" value="InterPro"/>
</dbReference>
<dbReference type="Gene3D" id="1.10.10.10">
    <property type="entry name" value="Winged helix-like DNA-binding domain superfamily/Winged helix DNA-binding domain"/>
    <property type="match status" value="2"/>
</dbReference>
<evidence type="ECO:0000256" key="3">
    <source>
        <dbReference type="ARBA" id="ARBA00022829"/>
    </source>
</evidence>
<organism evidence="5">
    <name type="scientific">bioreactor metagenome</name>
    <dbReference type="NCBI Taxonomy" id="1076179"/>
    <lineage>
        <taxon>unclassified sequences</taxon>
        <taxon>metagenomes</taxon>
        <taxon>ecological metagenomes</taxon>
    </lineage>
</organism>